<reference evidence="2" key="1">
    <citation type="submission" date="2023-12" db="EMBL/GenBank/DDBJ databases">
        <title>Genome assembly of Anisodus tanguticus.</title>
        <authorList>
            <person name="Wang Y.-J."/>
        </authorList>
    </citation>
    <scope>NUCLEOTIDE SEQUENCE</scope>
    <source>
        <strain evidence="2">KB-2021</strain>
        <tissue evidence="2">Leaf</tissue>
    </source>
</reference>
<keyword evidence="3" id="KW-1185">Reference proteome</keyword>
<proteinExistence type="predicted"/>
<dbReference type="Pfam" id="PF05634">
    <property type="entry name" value="APO_RNA-bind"/>
    <property type="match status" value="1"/>
</dbReference>
<evidence type="ECO:0000313" key="3">
    <source>
        <dbReference type="Proteomes" id="UP001291623"/>
    </source>
</evidence>
<comment type="caution">
    <text evidence="2">The sequence shown here is derived from an EMBL/GenBank/DDBJ whole genome shotgun (WGS) entry which is preliminary data.</text>
</comment>
<protein>
    <recommendedName>
        <fullName evidence="1">APO domain-containing protein</fullName>
    </recommendedName>
</protein>
<dbReference type="InterPro" id="IPR023342">
    <property type="entry name" value="APO_dom"/>
</dbReference>
<feature type="domain" description="APO" evidence="1">
    <location>
        <begin position="98"/>
        <end position="183"/>
    </location>
</feature>
<organism evidence="2 3">
    <name type="scientific">Anisodus tanguticus</name>
    <dbReference type="NCBI Taxonomy" id="243964"/>
    <lineage>
        <taxon>Eukaryota</taxon>
        <taxon>Viridiplantae</taxon>
        <taxon>Streptophyta</taxon>
        <taxon>Embryophyta</taxon>
        <taxon>Tracheophyta</taxon>
        <taxon>Spermatophyta</taxon>
        <taxon>Magnoliopsida</taxon>
        <taxon>eudicotyledons</taxon>
        <taxon>Gunneridae</taxon>
        <taxon>Pentapetalae</taxon>
        <taxon>asterids</taxon>
        <taxon>lamiids</taxon>
        <taxon>Solanales</taxon>
        <taxon>Solanaceae</taxon>
        <taxon>Solanoideae</taxon>
        <taxon>Hyoscyameae</taxon>
        <taxon>Anisodus</taxon>
    </lineage>
</organism>
<dbReference type="EMBL" id="JAVYJV010000017">
    <property type="protein sequence ID" value="KAK4348742.1"/>
    <property type="molecule type" value="Genomic_DNA"/>
</dbReference>
<evidence type="ECO:0000313" key="2">
    <source>
        <dbReference type="EMBL" id="KAK4348742.1"/>
    </source>
</evidence>
<accession>A0AAE1UYX9</accession>
<gene>
    <name evidence="2" type="ORF">RND71_031497</name>
</gene>
<evidence type="ECO:0000259" key="1">
    <source>
        <dbReference type="PROSITE" id="PS51499"/>
    </source>
</evidence>
<dbReference type="Proteomes" id="UP001291623">
    <property type="component" value="Unassembled WGS sequence"/>
</dbReference>
<sequence>MVPVSEEVLKARTILYHGVSALTQRFSTWECNSCGALLAGAVPSEEIVCGSSLPSSVPFQADSLSDDNLMLLGRETLKAWEALRSGVQRLLLVYPAKVCEHCSEVHIGPSGHKARLCGVFKFESWRGSHFWKKAEVDHLVPPKIVWYRRPQDPPLLLDDGQNYYGHAPAVVDLCAKAGVIAPSKYFCMMKLEGLSAPSL</sequence>
<dbReference type="GO" id="GO:0003723">
    <property type="term" value="F:RNA binding"/>
    <property type="evidence" value="ECO:0007669"/>
    <property type="project" value="InterPro"/>
</dbReference>
<dbReference type="PROSITE" id="PS51499">
    <property type="entry name" value="APO"/>
    <property type="match status" value="1"/>
</dbReference>
<name>A0AAE1UYX9_9SOLA</name>
<dbReference type="AlphaFoldDB" id="A0AAE1UYX9"/>